<name>A0A4Q2EGF3_9ACTN</name>
<evidence type="ECO:0000256" key="4">
    <source>
        <dbReference type="ARBA" id="ARBA00022679"/>
    </source>
</evidence>
<evidence type="ECO:0000313" key="7">
    <source>
        <dbReference type="Proteomes" id="UP000290624"/>
    </source>
</evidence>
<feature type="domain" description="Glycosyltransferase 2-like" evidence="5">
    <location>
        <begin position="10"/>
        <end position="134"/>
    </location>
</feature>
<evidence type="ECO:0000256" key="3">
    <source>
        <dbReference type="ARBA" id="ARBA00022676"/>
    </source>
</evidence>
<protein>
    <recommendedName>
        <fullName evidence="5">Glycosyltransferase 2-like domain-containing protein</fullName>
    </recommendedName>
</protein>
<dbReference type="OrthoDB" id="3180470at2"/>
<dbReference type="InterPro" id="IPR029044">
    <property type="entry name" value="Nucleotide-diphossugar_trans"/>
</dbReference>
<dbReference type="Proteomes" id="UP000290624">
    <property type="component" value="Unassembled WGS sequence"/>
</dbReference>
<dbReference type="GO" id="GO:0016757">
    <property type="term" value="F:glycosyltransferase activity"/>
    <property type="evidence" value="ECO:0007669"/>
    <property type="project" value="UniProtKB-KW"/>
</dbReference>
<organism evidence="6 7">
    <name type="scientific">Propioniciclava flava</name>
    <dbReference type="NCBI Taxonomy" id="2072026"/>
    <lineage>
        <taxon>Bacteria</taxon>
        <taxon>Bacillati</taxon>
        <taxon>Actinomycetota</taxon>
        <taxon>Actinomycetes</taxon>
        <taxon>Propionibacteriales</taxon>
        <taxon>Propionibacteriaceae</taxon>
        <taxon>Propioniciclava</taxon>
    </lineage>
</organism>
<keyword evidence="3" id="KW-0328">Glycosyltransferase</keyword>
<comment type="pathway">
    <text evidence="1">Cell wall biogenesis; cell wall polysaccharide biosynthesis.</text>
</comment>
<evidence type="ECO:0000256" key="1">
    <source>
        <dbReference type="ARBA" id="ARBA00004776"/>
    </source>
</evidence>
<evidence type="ECO:0000256" key="2">
    <source>
        <dbReference type="ARBA" id="ARBA00006739"/>
    </source>
</evidence>
<gene>
    <name evidence="6" type="ORF">C1706_07805</name>
</gene>
<evidence type="ECO:0000313" key="6">
    <source>
        <dbReference type="EMBL" id="RXW32431.1"/>
    </source>
</evidence>
<dbReference type="InterPro" id="IPR001173">
    <property type="entry name" value="Glyco_trans_2-like"/>
</dbReference>
<dbReference type="Gene3D" id="3.90.550.10">
    <property type="entry name" value="Spore Coat Polysaccharide Biosynthesis Protein SpsA, Chain A"/>
    <property type="match status" value="1"/>
</dbReference>
<dbReference type="EMBL" id="PPCV01000004">
    <property type="protein sequence ID" value="RXW32431.1"/>
    <property type="molecule type" value="Genomic_DNA"/>
</dbReference>
<dbReference type="SUPFAM" id="SSF53448">
    <property type="entry name" value="Nucleotide-diphospho-sugar transferases"/>
    <property type="match status" value="1"/>
</dbReference>
<dbReference type="Pfam" id="PF00535">
    <property type="entry name" value="Glycos_transf_2"/>
    <property type="match status" value="1"/>
</dbReference>
<dbReference type="PANTHER" id="PTHR43179:SF12">
    <property type="entry name" value="GALACTOFURANOSYLTRANSFERASE GLFT2"/>
    <property type="match status" value="1"/>
</dbReference>
<keyword evidence="4" id="KW-0808">Transferase</keyword>
<keyword evidence="7" id="KW-1185">Reference proteome</keyword>
<reference evidence="6 7" key="1">
    <citation type="submission" date="2018-01" db="EMBL/GenBank/DDBJ databases">
        <title>Lactibacter flavus gen. nov., sp. nov., a novel bacterium of the family Propionibacteriaceae isolated from raw milk and dairy products.</title>
        <authorList>
            <person name="Wenning M."/>
            <person name="Breitenwieser F."/>
            <person name="Huptas C."/>
            <person name="von Neubeck M."/>
            <person name="Busse H.-J."/>
            <person name="Scherer S."/>
        </authorList>
    </citation>
    <scope>NUCLEOTIDE SEQUENCE [LARGE SCALE GENOMIC DNA]</scope>
    <source>
        <strain evidence="6 7">VG341</strain>
    </source>
</reference>
<evidence type="ECO:0000259" key="5">
    <source>
        <dbReference type="Pfam" id="PF00535"/>
    </source>
</evidence>
<comment type="caution">
    <text evidence="6">The sequence shown here is derived from an EMBL/GenBank/DDBJ whole genome shotgun (WGS) entry which is preliminary data.</text>
</comment>
<proteinExistence type="inferred from homology"/>
<sequence>MAAAGPTLVIAVPTFHRLALLDALLDALRAQADPVGAEILVVDNDPAGSAREVVVGRARYVVEPARGLAAVRNRALTEAAGADAVVFIDDDETPAPGWLDALVAAWRSHGAEAVSGRVLSRFPDGFDDPWIEQGGFFVRVQFPAGAHQPVAATNNLLLDLHAVRRFGLQFDERMGLSGGEDILFTSLLVKAGGRIISAPDAVVFDDVTPERLTHPWVLRRAYRVGISTVVTRTVVHGGLAVRLRGLAGGAARVVVGGARWLLGWVTRAPRHAARGARAVARGAGMMAGALGLTYREYALRDHG</sequence>
<comment type="similarity">
    <text evidence="2">Belongs to the glycosyltransferase 2 family.</text>
</comment>
<dbReference type="AlphaFoldDB" id="A0A4Q2EGF3"/>
<accession>A0A4Q2EGF3</accession>
<dbReference type="PANTHER" id="PTHR43179">
    <property type="entry name" value="RHAMNOSYLTRANSFERASE WBBL"/>
    <property type="match status" value="1"/>
</dbReference>
<dbReference type="RefSeq" id="WP_129458656.1">
    <property type="nucleotide sequence ID" value="NZ_PPCV01000004.1"/>
</dbReference>